<keyword evidence="3 9" id="KW-0813">Transport</keyword>
<keyword evidence="9" id="KW-0479">Metal-binding</keyword>
<dbReference type="SUPFAM" id="SSF158791">
    <property type="entry name" value="MgtE N-terminal domain-like"/>
    <property type="match status" value="1"/>
</dbReference>
<dbReference type="Gene3D" id="3.10.580.10">
    <property type="entry name" value="CBS-domain"/>
    <property type="match status" value="1"/>
</dbReference>
<dbReference type="SUPFAM" id="SSF54631">
    <property type="entry name" value="CBS-domain pair"/>
    <property type="match status" value="1"/>
</dbReference>
<dbReference type="Pfam" id="PF03448">
    <property type="entry name" value="MgtE_N"/>
    <property type="match status" value="1"/>
</dbReference>
<keyword evidence="7 9" id="KW-0472">Membrane</keyword>
<sequence length="487" mass="54453">MKHNKSKIIQIIGLLQKYYKSKNVVAIQRLIKKNQLNTVVKSIEAIEDIDVVIFILMALSTTKHNNIFRFFSDELQRNIIQETNNNQLKIILKYLYPDEILDIANKNDDLFKKILLCLTSKQRSLIKEISKFENDEAGSIMNPDYISFNDNYTIKECINIYKNTFDKIEGNLSFFVTSSNKKLIGQVQIEALFFADDTSKTVDTIMEQNVMYVHPTDDVEDIISIIQDYNLPTLPVVDNEGVLVGIINDNDILPAIEEETTEDIYHMYGIQKLNDSYIKSTVWSIVKSRLFWVLILMISATLTSIVIDRFENWGISVTLGLSTVLLVPIIPVITGTSGNTGSQSAATVIRALAVGEITRKEYKKVIIKEFQIGLLLGGLLSLFNMARLAVYFAIPAFRDISNTNAIGNLNISDTYAIAMIASTASSISLWIAVMLSKLLGSILPLVAIRFKIDPTVMSTPLIATTVDVCSTSILFAVGIGLLSLVIH</sequence>
<dbReference type="InterPro" id="IPR000644">
    <property type="entry name" value="CBS_dom"/>
</dbReference>
<accession>A0A9E2KWK8</accession>
<evidence type="ECO:0000256" key="2">
    <source>
        <dbReference type="ARBA" id="ARBA00009749"/>
    </source>
</evidence>
<dbReference type="GO" id="GO:0015095">
    <property type="term" value="F:magnesium ion transmembrane transporter activity"/>
    <property type="evidence" value="ECO:0007669"/>
    <property type="project" value="UniProtKB-UniRule"/>
</dbReference>
<dbReference type="AlphaFoldDB" id="A0A9E2KWK8"/>
<dbReference type="CDD" id="cd04606">
    <property type="entry name" value="CBS_pair_Mg_transporter"/>
    <property type="match status" value="1"/>
</dbReference>
<evidence type="ECO:0000256" key="8">
    <source>
        <dbReference type="PROSITE-ProRule" id="PRU00703"/>
    </source>
</evidence>
<comment type="function">
    <text evidence="9">Acts as a magnesium transporter.</text>
</comment>
<evidence type="ECO:0000256" key="9">
    <source>
        <dbReference type="RuleBase" id="RU362011"/>
    </source>
</evidence>
<feature type="transmembrane region" description="Helical" evidence="9">
    <location>
        <begin position="313"/>
        <end position="333"/>
    </location>
</feature>
<dbReference type="GO" id="GO:0046872">
    <property type="term" value="F:metal ion binding"/>
    <property type="evidence" value="ECO:0007669"/>
    <property type="project" value="UniProtKB-KW"/>
</dbReference>
<keyword evidence="8" id="KW-0129">CBS domain</keyword>
<dbReference type="Gene3D" id="1.10.357.20">
    <property type="entry name" value="SLC41 divalent cation transporters, integral membrane domain"/>
    <property type="match status" value="1"/>
</dbReference>
<comment type="caution">
    <text evidence="11">The sequence shown here is derived from an EMBL/GenBank/DDBJ whole genome shotgun (WGS) entry which is preliminary data.</text>
</comment>
<dbReference type="InterPro" id="IPR006669">
    <property type="entry name" value="MgtE_transporter"/>
</dbReference>
<keyword evidence="9" id="KW-1003">Cell membrane</keyword>
<evidence type="ECO:0000313" key="11">
    <source>
        <dbReference type="EMBL" id="MBU3831008.1"/>
    </source>
</evidence>
<reference evidence="11" key="1">
    <citation type="journal article" date="2021" name="PeerJ">
        <title>Extensive microbial diversity within the chicken gut microbiome revealed by metagenomics and culture.</title>
        <authorList>
            <person name="Gilroy R."/>
            <person name="Ravi A."/>
            <person name="Getino M."/>
            <person name="Pursley I."/>
            <person name="Horton D.L."/>
            <person name="Alikhan N.F."/>
            <person name="Baker D."/>
            <person name="Gharbi K."/>
            <person name="Hall N."/>
            <person name="Watson M."/>
            <person name="Adriaenssens E.M."/>
            <person name="Foster-Nyarko E."/>
            <person name="Jarju S."/>
            <person name="Secka A."/>
            <person name="Antonio M."/>
            <person name="Oren A."/>
            <person name="Chaudhuri R.R."/>
            <person name="La Ragione R."/>
            <person name="Hildebrand F."/>
            <person name="Pallen M.J."/>
        </authorList>
    </citation>
    <scope>NUCLEOTIDE SEQUENCE</scope>
    <source>
        <strain evidence="11">A5-1222</strain>
    </source>
</reference>
<evidence type="ECO:0000256" key="1">
    <source>
        <dbReference type="ARBA" id="ARBA00004141"/>
    </source>
</evidence>
<evidence type="ECO:0000256" key="4">
    <source>
        <dbReference type="ARBA" id="ARBA00022692"/>
    </source>
</evidence>
<dbReference type="PANTHER" id="PTHR41394">
    <property type="entry name" value="MAGNESIUM TRANSPORTER MGTE"/>
    <property type="match status" value="1"/>
</dbReference>
<gene>
    <name evidence="11" type="primary">mgtE</name>
    <name evidence="11" type="ORF">H9897_02540</name>
</gene>
<dbReference type="Proteomes" id="UP000824247">
    <property type="component" value="Unassembled WGS sequence"/>
</dbReference>
<dbReference type="InterPro" id="IPR036739">
    <property type="entry name" value="SLC41_membr_dom_sf"/>
</dbReference>
<dbReference type="InterPro" id="IPR006668">
    <property type="entry name" value="Mg_transptr_MgtE_intracell_dom"/>
</dbReference>
<dbReference type="Pfam" id="PF00571">
    <property type="entry name" value="CBS"/>
    <property type="match status" value="1"/>
</dbReference>
<feature type="transmembrane region" description="Helical" evidence="9">
    <location>
        <begin position="290"/>
        <end position="307"/>
    </location>
</feature>
<evidence type="ECO:0000256" key="3">
    <source>
        <dbReference type="ARBA" id="ARBA00022448"/>
    </source>
</evidence>
<dbReference type="PROSITE" id="PS50096">
    <property type="entry name" value="IQ"/>
    <property type="match status" value="1"/>
</dbReference>
<reference evidence="11" key="2">
    <citation type="submission" date="2021-04" db="EMBL/GenBank/DDBJ databases">
        <authorList>
            <person name="Gilroy R."/>
        </authorList>
    </citation>
    <scope>NUCLEOTIDE SEQUENCE</scope>
    <source>
        <strain evidence="11">A5-1222</strain>
    </source>
</reference>
<dbReference type="NCBIfam" id="TIGR00400">
    <property type="entry name" value="mgtE"/>
    <property type="match status" value="1"/>
</dbReference>
<protein>
    <recommendedName>
        <fullName evidence="9">Magnesium transporter MgtE</fullName>
    </recommendedName>
</protein>
<dbReference type="PROSITE" id="PS51371">
    <property type="entry name" value="CBS"/>
    <property type="match status" value="1"/>
</dbReference>
<proteinExistence type="inferred from homology"/>
<keyword evidence="4 9" id="KW-0812">Transmembrane</keyword>
<name>A0A9E2KWK8_9BACT</name>
<dbReference type="InterPro" id="IPR038076">
    <property type="entry name" value="MgtE_N_sf"/>
</dbReference>
<dbReference type="PANTHER" id="PTHR41394:SF5">
    <property type="entry name" value="SLC41A_MGTE INTEGRAL MEMBRANE DOMAIN-CONTAINING PROTEIN"/>
    <property type="match status" value="1"/>
</dbReference>
<dbReference type="InterPro" id="IPR006667">
    <property type="entry name" value="SLC41_membr_dom"/>
</dbReference>
<dbReference type="Pfam" id="PF01769">
    <property type="entry name" value="MgtE"/>
    <property type="match status" value="1"/>
</dbReference>
<dbReference type="Gene3D" id="1.25.60.10">
    <property type="entry name" value="MgtE N-terminal domain-like"/>
    <property type="match status" value="1"/>
</dbReference>
<feature type="transmembrane region" description="Helical" evidence="9">
    <location>
        <begin position="461"/>
        <end position="486"/>
    </location>
</feature>
<evidence type="ECO:0000259" key="10">
    <source>
        <dbReference type="PROSITE" id="PS51371"/>
    </source>
</evidence>
<comment type="subunit">
    <text evidence="9">Homodimer.</text>
</comment>
<evidence type="ECO:0000256" key="7">
    <source>
        <dbReference type="ARBA" id="ARBA00023136"/>
    </source>
</evidence>
<keyword evidence="6 9" id="KW-1133">Transmembrane helix</keyword>
<feature type="transmembrane region" description="Helical" evidence="9">
    <location>
        <begin position="414"/>
        <end position="440"/>
    </location>
</feature>
<comment type="subcellular location">
    <subcellularLocation>
        <location evidence="9">Cell membrane</location>
        <topology evidence="9">Multi-pass membrane protein</topology>
    </subcellularLocation>
    <subcellularLocation>
        <location evidence="1">Membrane</location>
        <topology evidence="1">Multi-pass membrane protein</topology>
    </subcellularLocation>
</comment>
<feature type="domain" description="CBS" evidence="10">
    <location>
        <begin position="206"/>
        <end position="262"/>
    </location>
</feature>
<dbReference type="SUPFAM" id="SSF161093">
    <property type="entry name" value="MgtE membrane domain-like"/>
    <property type="match status" value="1"/>
</dbReference>
<dbReference type="GO" id="GO:0005886">
    <property type="term" value="C:plasma membrane"/>
    <property type="evidence" value="ECO:0007669"/>
    <property type="project" value="UniProtKB-SubCell"/>
</dbReference>
<evidence type="ECO:0000256" key="5">
    <source>
        <dbReference type="ARBA" id="ARBA00022842"/>
    </source>
</evidence>
<comment type="similarity">
    <text evidence="2 9">Belongs to the SLC41A transporter family.</text>
</comment>
<dbReference type="InterPro" id="IPR046342">
    <property type="entry name" value="CBS_dom_sf"/>
</dbReference>
<keyword evidence="5 9" id="KW-0460">Magnesium</keyword>
<dbReference type="EMBL" id="JAHLFM010000038">
    <property type="protein sequence ID" value="MBU3831008.1"/>
    <property type="molecule type" value="Genomic_DNA"/>
</dbReference>
<organism evidence="11 12">
    <name type="scientific">Candidatus Ureaplasma intestinipullorum</name>
    <dbReference type="NCBI Taxonomy" id="2838770"/>
    <lineage>
        <taxon>Bacteria</taxon>
        <taxon>Bacillati</taxon>
        <taxon>Mycoplasmatota</taxon>
        <taxon>Mycoplasmoidales</taxon>
        <taxon>Mycoplasmoidaceae</taxon>
        <taxon>Ureaplasma</taxon>
    </lineage>
</organism>
<dbReference type="SMART" id="SM00116">
    <property type="entry name" value="CBS"/>
    <property type="match status" value="1"/>
</dbReference>
<evidence type="ECO:0000313" key="12">
    <source>
        <dbReference type="Proteomes" id="UP000824247"/>
    </source>
</evidence>
<feature type="transmembrane region" description="Helical" evidence="9">
    <location>
        <begin position="372"/>
        <end position="394"/>
    </location>
</feature>
<evidence type="ECO:0000256" key="6">
    <source>
        <dbReference type="ARBA" id="ARBA00022989"/>
    </source>
</evidence>